<protein>
    <recommendedName>
        <fullName evidence="5">Chromosome segregation ATPase</fullName>
    </recommendedName>
</protein>
<feature type="coiled-coil region" evidence="1">
    <location>
        <begin position="74"/>
        <end position="101"/>
    </location>
</feature>
<organism evidence="3 4">
    <name type="scientific">Fluctibacter halophilus</name>
    <dbReference type="NCBI Taxonomy" id="226011"/>
    <lineage>
        <taxon>Bacteria</taxon>
        <taxon>Pseudomonadati</taxon>
        <taxon>Pseudomonadota</taxon>
        <taxon>Gammaproteobacteria</taxon>
        <taxon>Alteromonadales</taxon>
        <taxon>Alteromonadaceae</taxon>
        <taxon>Fluctibacter</taxon>
    </lineage>
</organism>
<reference evidence="3 4" key="1">
    <citation type="submission" date="2021-10" db="EMBL/GenBank/DDBJ databases">
        <title>Draft genome of Aestuariibacter halophilus JC2043.</title>
        <authorList>
            <person name="Emsley S.A."/>
            <person name="Pfannmuller K.M."/>
            <person name="Ushijima B."/>
            <person name="Saw J.H."/>
            <person name="Videau P."/>
        </authorList>
    </citation>
    <scope>NUCLEOTIDE SEQUENCE [LARGE SCALE GENOMIC DNA]</scope>
    <source>
        <strain evidence="3 4">JC2043</strain>
    </source>
</reference>
<proteinExistence type="predicted"/>
<comment type="caution">
    <text evidence="3">The sequence shown here is derived from an EMBL/GenBank/DDBJ whole genome shotgun (WGS) entry which is preliminary data.</text>
</comment>
<evidence type="ECO:0000256" key="2">
    <source>
        <dbReference type="SAM" id="MobiDB-lite"/>
    </source>
</evidence>
<keyword evidence="1" id="KW-0175">Coiled coil</keyword>
<feature type="region of interest" description="Disordered" evidence="2">
    <location>
        <begin position="233"/>
        <end position="258"/>
    </location>
</feature>
<dbReference type="Proteomes" id="UP001520878">
    <property type="component" value="Unassembled WGS sequence"/>
</dbReference>
<evidence type="ECO:0000256" key="1">
    <source>
        <dbReference type="SAM" id="Coils"/>
    </source>
</evidence>
<feature type="compositionally biased region" description="Basic and acidic residues" evidence="2">
    <location>
        <begin position="15"/>
        <end position="24"/>
    </location>
</feature>
<gene>
    <name evidence="3" type="ORF">LJ739_00205</name>
</gene>
<evidence type="ECO:0008006" key="5">
    <source>
        <dbReference type="Google" id="ProtNLM"/>
    </source>
</evidence>
<dbReference type="EMBL" id="JAJEWP010000001">
    <property type="protein sequence ID" value="MCC2614659.1"/>
    <property type="molecule type" value="Genomic_DNA"/>
</dbReference>
<evidence type="ECO:0000313" key="4">
    <source>
        <dbReference type="Proteomes" id="UP001520878"/>
    </source>
</evidence>
<sequence length="258" mass="28288">MSNEPFESDIPKIVLDQEDREAYQRKQQPGNRKAPPPTSDAPEPKSSGGKGLAVFSLLVALGACGASGYLFHQNQQQLAAAKAAEQRIEDLEQRLSATGEELDQSAVALQVKVKELVDKTGELWEQMDKLWASAWRRNQSEIAELRTQLGDQSQLNNTLKKQLSVLETDLSLAGTNLALLQEQLNGNANDISQANKANTLQAKDIASLGEQLVRLNNELAEISKQTRGLGNRLNELEKWQRTQPTTTKPPLTVGAANP</sequence>
<name>A0ABS8G2D7_9ALTE</name>
<accession>A0ABS8G2D7</accession>
<evidence type="ECO:0000313" key="3">
    <source>
        <dbReference type="EMBL" id="MCC2614659.1"/>
    </source>
</evidence>
<dbReference type="RefSeq" id="WP_229156584.1">
    <property type="nucleotide sequence ID" value="NZ_JAJEWP010000001.1"/>
</dbReference>
<keyword evidence="4" id="KW-1185">Reference proteome</keyword>
<feature type="region of interest" description="Disordered" evidence="2">
    <location>
        <begin position="1"/>
        <end position="48"/>
    </location>
</feature>